<organism evidence="1 2">
    <name type="scientific">Candidatus Wildermuthbacteria bacterium GWA2_46_15</name>
    <dbReference type="NCBI Taxonomy" id="1802443"/>
    <lineage>
        <taxon>Bacteria</taxon>
        <taxon>Candidatus Wildermuthiibacteriota</taxon>
    </lineage>
</organism>
<protein>
    <submittedName>
        <fullName evidence="1">Uncharacterized protein</fullName>
    </submittedName>
</protein>
<dbReference type="EMBL" id="MHTO01000008">
    <property type="protein sequence ID" value="OHA62599.1"/>
    <property type="molecule type" value="Genomic_DNA"/>
</dbReference>
<proteinExistence type="predicted"/>
<reference evidence="1 2" key="1">
    <citation type="journal article" date="2016" name="Nat. Commun.">
        <title>Thousands of microbial genomes shed light on interconnected biogeochemical processes in an aquifer system.</title>
        <authorList>
            <person name="Anantharaman K."/>
            <person name="Brown C.T."/>
            <person name="Hug L.A."/>
            <person name="Sharon I."/>
            <person name="Castelle C.J."/>
            <person name="Probst A.J."/>
            <person name="Thomas B.C."/>
            <person name="Singh A."/>
            <person name="Wilkins M.J."/>
            <person name="Karaoz U."/>
            <person name="Brodie E.L."/>
            <person name="Williams K.H."/>
            <person name="Hubbard S.S."/>
            <person name="Banfield J.F."/>
        </authorList>
    </citation>
    <scope>NUCLEOTIDE SEQUENCE [LARGE SCALE GENOMIC DNA]</scope>
</reference>
<gene>
    <name evidence="1" type="ORF">A2117_00985</name>
</gene>
<evidence type="ECO:0000313" key="2">
    <source>
        <dbReference type="Proteomes" id="UP000179245"/>
    </source>
</evidence>
<dbReference type="AlphaFoldDB" id="A0A1G2QR29"/>
<dbReference type="STRING" id="1802443.A2117_00985"/>
<evidence type="ECO:0000313" key="1">
    <source>
        <dbReference type="EMBL" id="OHA62599.1"/>
    </source>
</evidence>
<accession>A0A1G2QR29</accession>
<name>A0A1G2QR29_9BACT</name>
<sequence>MAVANATAILLDVYHCELLKETWQSSPVEEIASQSHSPRSPIVTVAFSNYVQIIPWDKMNIVKKFELDKKSIVGYNNINNK</sequence>
<dbReference type="Proteomes" id="UP000179245">
    <property type="component" value="Unassembled WGS sequence"/>
</dbReference>
<comment type="caution">
    <text evidence="1">The sequence shown here is derived from an EMBL/GenBank/DDBJ whole genome shotgun (WGS) entry which is preliminary data.</text>
</comment>